<comment type="caution">
    <text evidence="2">The sequence shown here is derived from an EMBL/GenBank/DDBJ whole genome shotgun (WGS) entry which is preliminary data.</text>
</comment>
<name>A0AAV1I8W8_9CHLO</name>
<dbReference type="EMBL" id="CAUYUE010000007">
    <property type="protein sequence ID" value="CAK0782443.1"/>
    <property type="molecule type" value="Genomic_DNA"/>
</dbReference>
<gene>
    <name evidence="2" type="ORF">CVIRNUC_005690</name>
</gene>
<dbReference type="Proteomes" id="UP001314263">
    <property type="component" value="Unassembled WGS sequence"/>
</dbReference>
<feature type="region of interest" description="Disordered" evidence="1">
    <location>
        <begin position="157"/>
        <end position="191"/>
    </location>
</feature>
<protein>
    <submittedName>
        <fullName evidence="2">Uncharacterized protein</fullName>
    </submittedName>
</protein>
<feature type="compositionally biased region" description="Low complexity" evidence="1">
    <location>
        <begin position="95"/>
        <end position="109"/>
    </location>
</feature>
<accession>A0AAV1I8W8</accession>
<keyword evidence="3" id="KW-1185">Reference proteome</keyword>
<feature type="region of interest" description="Disordered" evidence="1">
    <location>
        <begin position="56"/>
        <end position="114"/>
    </location>
</feature>
<dbReference type="AlphaFoldDB" id="A0AAV1I8W8"/>
<sequence>MDSDGAKLIERVAACLPCYSCGAGRSWQLWPGDFDEDAQPILTAPTPALAECLIPPSMADPFRQSSRGSDTGRAWDSSEGARMQHAVAPDERQGQGRSSSPGRSSFQPSTASTSAAQGIELKEAAANPLLGQFHLESGGQFVRAKLPAANKLGAKAAYAGNGHAESSSSSRGSTPKHPEGQQEAYQEADLT</sequence>
<reference evidence="2 3" key="1">
    <citation type="submission" date="2023-10" db="EMBL/GenBank/DDBJ databases">
        <authorList>
            <person name="Maclean D."/>
            <person name="Macfadyen A."/>
        </authorList>
    </citation>
    <scope>NUCLEOTIDE SEQUENCE [LARGE SCALE GENOMIC DNA]</scope>
</reference>
<feature type="compositionally biased region" description="Low complexity" evidence="1">
    <location>
        <begin position="157"/>
        <end position="170"/>
    </location>
</feature>
<evidence type="ECO:0000256" key="1">
    <source>
        <dbReference type="SAM" id="MobiDB-lite"/>
    </source>
</evidence>
<evidence type="ECO:0000313" key="3">
    <source>
        <dbReference type="Proteomes" id="UP001314263"/>
    </source>
</evidence>
<evidence type="ECO:0000313" key="2">
    <source>
        <dbReference type="EMBL" id="CAK0782443.1"/>
    </source>
</evidence>
<organism evidence="2 3">
    <name type="scientific">Coccomyxa viridis</name>
    <dbReference type="NCBI Taxonomy" id="1274662"/>
    <lineage>
        <taxon>Eukaryota</taxon>
        <taxon>Viridiplantae</taxon>
        <taxon>Chlorophyta</taxon>
        <taxon>core chlorophytes</taxon>
        <taxon>Trebouxiophyceae</taxon>
        <taxon>Trebouxiophyceae incertae sedis</taxon>
        <taxon>Coccomyxaceae</taxon>
        <taxon>Coccomyxa</taxon>
    </lineage>
</organism>
<proteinExistence type="predicted"/>